<dbReference type="RefSeq" id="WP_085590872.1">
    <property type="nucleotide sequence ID" value="NZ_QANO01000118.1"/>
</dbReference>
<evidence type="ECO:0000313" key="2">
    <source>
        <dbReference type="EMBL" id="PTU51364.1"/>
    </source>
</evidence>
<evidence type="ECO:0000313" key="3">
    <source>
        <dbReference type="Proteomes" id="UP000244874"/>
    </source>
</evidence>
<feature type="compositionally biased region" description="Polar residues" evidence="1">
    <location>
        <begin position="178"/>
        <end position="187"/>
    </location>
</feature>
<evidence type="ECO:0008006" key="4">
    <source>
        <dbReference type="Google" id="ProtNLM"/>
    </source>
</evidence>
<name>A0A2R7UJT7_PSEDL</name>
<comment type="caution">
    <text evidence="2">The sequence shown here is derived from an EMBL/GenBank/DDBJ whole genome shotgun (WGS) entry which is preliminary data.</text>
</comment>
<evidence type="ECO:0000256" key="1">
    <source>
        <dbReference type="SAM" id="MobiDB-lite"/>
    </source>
</evidence>
<gene>
    <name evidence="2" type="ORF">DBB42_15350</name>
</gene>
<reference evidence="2 3" key="1">
    <citation type="submission" date="2018-04" db="EMBL/GenBank/DDBJ databases">
        <authorList>
            <person name="Go L.Y."/>
            <person name="Mitchell J.A."/>
        </authorList>
    </citation>
    <scope>NUCLEOTIDE SEQUENCE [LARGE SCALE GENOMIC DNA]</scope>
    <source>
        <strain evidence="2 3">KCJK7865</strain>
    </source>
</reference>
<protein>
    <recommendedName>
        <fullName evidence="4">Phage protein</fullName>
    </recommendedName>
</protein>
<dbReference type="Proteomes" id="UP000244874">
    <property type="component" value="Unassembled WGS sequence"/>
</dbReference>
<dbReference type="EMBL" id="QANO01000118">
    <property type="protein sequence ID" value="PTU51364.1"/>
    <property type="molecule type" value="Genomic_DNA"/>
</dbReference>
<accession>A0A2R7UJT7</accession>
<sequence length="187" mass="20539">MHEPPISSDDPPVIPSELKELHDVMTATMRERLPLFQVVEAYPKLKEGMKLPALLYAATNFAPGIKPGDGRLCIKVTFEAVVLLESSRALAPLQAAILAAKVMQLLDDQYWDLDFVGGVESIQAMPAEALPELVRCVGWALQWQQDVYLGDTTWPWADEPPGSLVFAFDPDSGPGSEDQYQSPEAMA</sequence>
<organism evidence="2 3">
    <name type="scientific">Pseudomonas plecoglossicida</name>
    <dbReference type="NCBI Taxonomy" id="70775"/>
    <lineage>
        <taxon>Bacteria</taxon>
        <taxon>Pseudomonadati</taxon>
        <taxon>Pseudomonadota</taxon>
        <taxon>Gammaproteobacteria</taxon>
        <taxon>Pseudomonadales</taxon>
        <taxon>Pseudomonadaceae</taxon>
        <taxon>Pseudomonas</taxon>
    </lineage>
</organism>
<proteinExistence type="predicted"/>
<dbReference type="AlphaFoldDB" id="A0A2R7UJT7"/>
<feature type="region of interest" description="Disordered" evidence="1">
    <location>
        <begin position="168"/>
        <end position="187"/>
    </location>
</feature>